<evidence type="ECO:0000313" key="1">
    <source>
        <dbReference type="EMBL" id="TWJ10500.1"/>
    </source>
</evidence>
<comment type="caution">
    <text evidence="1">The sequence shown here is derived from an EMBL/GenBank/DDBJ whole genome shotgun (WGS) entry which is preliminary data.</text>
</comment>
<dbReference type="EMBL" id="VLLL01000007">
    <property type="protein sequence ID" value="TWJ10500.1"/>
    <property type="molecule type" value="Genomic_DNA"/>
</dbReference>
<dbReference type="Gene3D" id="1.10.287.1060">
    <property type="entry name" value="ESAT-6-like"/>
    <property type="match status" value="1"/>
</dbReference>
<sequence>MSIGYELGGDSGLLSALADTQIGHRGQFEAILNDVKSQTAAVLGNWEGAGWDEKDADGKNFDDHYQQAQEAFQRLINATDENASSIAALAGRMISRFS</sequence>
<protein>
    <submittedName>
        <fullName evidence="1">Uncharacterized protein YukE</fullName>
    </submittedName>
</protein>
<organism evidence="1 2">
    <name type="scientific">Stackebrandtia albiflava</name>
    <dbReference type="NCBI Taxonomy" id="406432"/>
    <lineage>
        <taxon>Bacteria</taxon>
        <taxon>Bacillati</taxon>
        <taxon>Actinomycetota</taxon>
        <taxon>Actinomycetes</taxon>
        <taxon>Glycomycetales</taxon>
        <taxon>Glycomycetaceae</taxon>
        <taxon>Stackebrandtia</taxon>
    </lineage>
</organism>
<proteinExistence type="predicted"/>
<dbReference type="Proteomes" id="UP000321617">
    <property type="component" value="Unassembled WGS sequence"/>
</dbReference>
<name>A0A562UXX4_9ACTN</name>
<dbReference type="RefSeq" id="WP_147141085.1">
    <property type="nucleotide sequence ID" value="NZ_BAABIJ010000003.1"/>
</dbReference>
<dbReference type="OrthoDB" id="5189687at2"/>
<accession>A0A562UXX4</accession>
<reference evidence="1 2" key="1">
    <citation type="journal article" date="2013" name="Stand. Genomic Sci.">
        <title>Genomic Encyclopedia of Type Strains, Phase I: The one thousand microbial genomes (KMG-I) project.</title>
        <authorList>
            <person name="Kyrpides N.C."/>
            <person name="Woyke T."/>
            <person name="Eisen J.A."/>
            <person name="Garrity G."/>
            <person name="Lilburn T.G."/>
            <person name="Beck B.J."/>
            <person name="Whitman W.B."/>
            <person name="Hugenholtz P."/>
            <person name="Klenk H.P."/>
        </authorList>
    </citation>
    <scope>NUCLEOTIDE SEQUENCE [LARGE SCALE GENOMIC DNA]</scope>
    <source>
        <strain evidence="1 2">DSM 45044</strain>
    </source>
</reference>
<gene>
    <name evidence="1" type="ORF">LX16_3917</name>
</gene>
<keyword evidence="2" id="KW-1185">Reference proteome</keyword>
<dbReference type="AlphaFoldDB" id="A0A562UXX4"/>
<evidence type="ECO:0000313" key="2">
    <source>
        <dbReference type="Proteomes" id="UP000321617"/>
    </source>
</evidence>
<dbReference type="InterPro" id="IPR036689">
    <property type="entry name" value="ESAT-6-like_sf"/>
</dbReference>
<dbReference type="SUPFAM" id="SSF140453">
    <property type="entry name" value="EsxAB dimer-like"/>
    <property type="match status" value="1"/>
</dbReference>